<dbReference type="InterPro" id="IPR005467">
    <property type="entry name" value="His_kinase_dom"/>
</dbReference>
<evidence type="ECO:0000256" key="5">
    <source>
        <dbReference type="ARBA" id="ARBA00022679"/>
    </source>
</evidence>
<organism evidence="12 13">
    <name type="scientific">Paenibacillus lacisoli</name>
    <dbReference type="NCBI Taxonomy" id="3064525"/>
    <lineage>
        <taxon>Bacteria</taxon>
        <taxon>Bacillati</taxon>
        <taxon>Bacillota</taxon>
        <taxon>Bacilli</taxon>
        <taxon>Bacillales</taxon>
        <taxon>Paenibacillaceae</taxon>
        <taxon>Paenibacillus</taxon>
    </lineage>
</organism>
<keyword evidence="10" id="KW-1133">Transmembrane helix</keyword>
<evidence type="ECO:0000256" key="9">
    <source>
        <dbReference type="ARBA" id="ARBA00023012"/>
    </source>
</evidence>
<keyword evidence="8" id="KW-0067">ATP-binding</keyword>
<keyword evidence="9" id="KW-0902">Two-component regulatory system</keyword>
<name>A0ABT9CAF0_9BACL</name>
<evidence type="ECO:0000256" key="3">
    <source>
        <dbReference type="ARBA" id="ARBA00012438"/>
    </source>
</evidence>
<evidence type="ECO:0000256" key="6">
    <source>
        <dbReference type="ARBA" id="ARBA00022741"/>
    </source>
</evidence>
<keyword evidence="13" id="KW-1185">Reference proteome</keyword>
<protein>
    <recommendedName>
        <fullName evidence="3">histidine kinase</fullName>
        <ecNumber evidence="3">2.7.13.3</ecNumber>
    </recommendedName>
</protein>
<feature type="transmembrane region" description="Helical" evidence="10">
    <location>
        <begin position="34"/>
        <end position="51"/>
    </location>
</feature>
<dbReference type="InterPro" id="IPR036890">
    <property type="entry name" value="HATPase_C_sf"/>
</dbReference>
<dbReference type="PRINTS" id="PR00344">
    <property type="entry name" value="BCTRLSENSOR"/>
</dbReference>
<dbReference type="Gene3D" id="3.30.565.10">
    <property type="entry name" value="Histidine kinase-like ATPase, C-terminal domain"/>
    <property type="match status" value="1"/>
</dbReference>
<evidence type="ECO:0000256" key="1">
    <source>
        <dbReference type="ARBA" id="ARBA00000085"/>
    </source>
</evidence>
<keyword evidence="6" id="KW-0547">Nucleotide-binding</keyword>
<comment type="caution">
    <text evidence="12">The sequence shown here is derived from an EMBL/GenBank/DDBJ whole genome shotgun (WGS) entry which is preliminary data.</text>
</comment>
<evidence type="ECO:0000256" key="2">
    <source>
        <dbReference type="ARBA" id="ARBA00004370"/>
    </source>
</evidence>
<evidence type="ECO:0000256" key="8">
    <source>
        <dbReference type="ARBA" id="ARBA00022840"/>
    </source>
</evidence>
<dbReference type="RefSeq" id="WP_305023432.1">
    <property type="nucleotide sequence ID" value="NZ_JAUQTB010000003.1"/>
</dbReference>
<feature type="domain" description="Histidine kinase" evidence="11">
    <location>
        <begin position="119"/>
        <end position="332"/>
    </location>
</feature>
<dbReference type="SMART" id="SM00387">
    <property type="entry name" value="HATPase_c"/>
    <property type="match status" value="1"/>
</dbReference>
<dbReference type="SMART" id="SM00388">
    <property type="entry name" value="HisKA"/>
    <property type="match status" value="1"/>
</dbReference>
<keyword evidence="7 12" id="KW-0418">Kinase</keyword>
<dbReference type="Gene3D" id="1.10.287.130">
    <property type="match status" value="1"/>
</dbReference>
<evidence type="ECO:0000256" key="10">
    <source>
        <dbReference type="SAM" id="Phobius"/>
    </source>
</evidence>
<dbReference type="SUPFAM" id="SSF47384">
    <property type="entry name" value="Homodimeric domain of signal transducing histidine kinase"/>
    <property type="match status" value="1"/>
</dbReference>
<dbReference type="InterPro" id="IPR050351">
    <property type="entry name" value="BphY/WalK/GraS-like"/>
</dbReference>
<dbReference type="CDD" id="cd00082">
    <property type="entry name" value="HisKA"/>
    <property type="match status" value="1"/>
</dbReference>
<dbReference type="Proteomes" id="UP001240171">
    <property type="component" value="Unassembled WGS sequence"/>
</dbReference>
<reference evidence="12 13" key="1">
    <citation type="submission" date="2023-07" db="EMBL/GenBank/DDBJ databases">
        <title>Paenibacillus sp. JX-17 nov. isolated from soil.</title>
        <authorList>
            <person name="Wan Y."/>
            <person name="Liu B."/>
        </authorList>
    </citation>
    <scope>NUCLEOTIDE SEQUENCE [LARGE SCALE GENOMIC DNA]</scope>
    <source>
        <strain evidence="12 13">JX-17</strain>
    </source>
</reference>
<keyword evidence="4" id="KW-0597">Phosphoprotein</keyword>
<evidence type="ECO:0000256" key="4">
    <source>
        <dbReference type="ARBA" id="ARBA00022553"/>
    </source>
</evidence>
<dbReference type="EMBL" id="JAUQTB010000003">
    <property type="protein sequence ID" value="MDO7906229.1"/>
    <property type="molecule type" value="Genomic_DNA"/>
</dbReference>
<dbReference type="InterPro" id="IPR003661">
    <property type="entry name" value="HisK_dim/P_dom"/>
</dbReference>
<gene>
    <name evidence="12" type="ORF">Q5741_07325</name>
</gene>
<dbReference type="PANTHER" id="PTHR45453:SF1">
    <property type="entry name" value="PHOSPHATE REGULON SENSOR PROTEIN PHOR"/>
    <property type="match status" value="1"/>
</dbReference>
<dbReference type="PROSITE" id="PS50109">
    <property type="entry name" value="HIS_KIN"/>
    <property type="match status" value="1"/>
</dbReference>
<dbReference type="Pfam" id="PF00512">
    <property type="entry name" value="HisKA"/>
    <property type="match status" value="1"/>
</dbReference>
<evidence type="ECO:0000313" key="13">
    <source>
        <dbReference type="Proteomes" id="UP001240171"/>
    </source>
</evidence>
<dbReference type="CDD" id="cd00075">
    <property type="entry name" value="HATPase"/>
    <property type="match status" value="1"/>
</dbReference>
<dbReference type="InterPro" id="IPR004358">
    <property type="entry name" value="Sig_transdc_His_kin-like_C"/>
</dbReference>
<evidence type="ECO:0000256" key="7">
    <source>
        <dbReference type="ARBA" id="ARBA00022777"/>
    </source>
</evidence>
<dbReference type="PANTHER" id="PTHR45453">
    <property type="entry name" value="PHOSPHATE REGULON SENSOR PROTEIN PHOR"/>
    <property type="match status" value="1"/>
</dbReference>
<comment type="subcellular location">
    <subcellularLocation>
        <location evidence="2">Membrane</location>
    </subcellularLocation>
</comment>
<feature type="transmembrane region" description="Helical" evidence="10">
    <location>
        <begin position="9"/>
        <end position="28"/>
    </location>
</feature>
<comment type="catalytic activity">
    <reaction evidence="1">
        <text>ATP + protein L-histidine = ADP + protein N-phospho-L-histidine.</text>
        <dbReference type="EC" id="2.7.13.3"/>
    </reaction>
</comment>
<dbReference type="InterPro" id="IPR036097">
    <property type="entry name" value="HisK_dim/P_sf"/>
</dbReference>
<dbReference type="Pfam" id="PF02518">
    <property type="entry name" value="HATPase_c"/>
    <property type="match status" value="1"/>
</dbReference>
<accession>A0ABT9CAF0</accession>
<dbReference type="GO" id="GO:0016301">
    <property type="term" value="F:kinase activity"/>
    <property type="evidence" value="ECO:0007669"/>
    <property type="project" value="UniProtKB-KW"/>
</dbReference>
<dbReference type="InterPro" id="IPR003594">
    <property type="entry name" value="HATPase_dom"/>
</dbReference>
<sequence length="333" mass="37278">MLRNRENQMLLLVMGLISISATVIAAFISSVAAALVFIVSMLFMGTSLLFTRWRYRELEKLSVYLRDISSGNHSLDVRDNQEGELSILKNDIYKVTLMLSEHRSLLQRDKIQLTDAISDISHQLKTPITSMTVMADLLSAPDLPPAKRTEFTHHIRIQLERIDWLVSSLLKLSKMDAKTIPFKKDQIPMKKLVLKALEPVMIPMDIKGQTISITGDEHVSFIGDFNWTAEAVINILKNSVEHTPEGGAITITFSENALFTEIEIADNGKGILKEDLPYIFKRFYKGKNAGEGSIGIGLALAQSIIASQNGVIDVTSDSEKGTQFRIKFYKHVI</sequence>
<keyword evidence="5" id="KW-0808">Transferase</keyword>
<dbReference type="EC" id="2.7.13.3" evidence="3"/>
<dbReference type="SUPFAM" id="SSF55874">
    <property type="entry name" value="ATPase domain of HSP90 chaperone/DNA topoisomerase II/histidine kinase"/>
    <property type="match status" value="1"/>
</dbReference>
<evidence type="ECO:0000259" key="11">
    <source>
        <dbReference type="PROSITE" id="PS50109"/>
    </source>
</evidence>
<evidence type="ECO:0000313" key="12">
    <source>
        <dbReference type="EMBL" id="MDO7906229.1"/>
    </source>
</evidence>
<keyword evidence="10" id="KW-0472">Membrane</keyword>
<keyword evidence="10" id="KW-0812">Transmembrane</keyword>
<proteinExistence type="predicted"/>